<gene>
    <name evidence="1" type="ORF">P3X46_034716</name>
</gene>
<comment type="caution">
    <text evidence="1">The sequence shown here is derived from an EMBL/GenBank/DDBJ whole genome shotgun (WGS) entry which is preliminary data.</text>
</comment>
<name>A0ABQ9K886_HEVBR</name>
<dbReference type="EMBL" id="JARPOI010000497">
    <property type="protein sequence ID" value="KAJ9128598.1"/>
    <property type="molecule type" value="Genomic_DNA"/>
</dbReference>
<keyword evidence="2" id="KW-1185">Reference proteome</keyword>
<dbReference type="Proteomes" id="UP001174677">
    <property type="component" value="Unassembled WGS sequence"/>
</dbReference>
<evidence type="ECO:0000313" key="2">
    <source>
        <dbReference type="Proteomes" id="UP001174677"/>
    </source>
</evidence>
<protein>
    <submittedName>
        <fullName evidence="1">Uncharacterized protein</fullName>
    </submittedName>
</protein>
<accession>A0ABQ9K886</accession>
<reference evidence="1 2" key="1">
    <citation type="journal article" date="2023" name="Plant Biotechnol. J.">
        <title>Chromosome-level wild Hevea brasiliensis genome provides new tools for genomic-assisted breeding and valuable loci to elevate rubber yield.</title>
        <authorList>
            <person name="Cheng H."/>
            <person name="Song X."/>
            <person name="Hu Y."/>
            <person name="Wu T."/>
            <person name="Yang Q."/>
            <person name="An Z."/>
            <person name="Feng S."/>
            <person name="Deng Z."/>
            <person name="Wu W."/>
            <person name="Zeng X."/>
            <person name="Tu M."/>
            <person name="Wang X."/>
            <person name="Huang H."/>
        </authorList>
    </citation>
    <scope>NUCLEOTIDE SEQUENCE [LARGE SCALE GENOMIC DNA]</scope>
    <source>
        <strain evidence="1">MT/VB/25A 57/8</strain>
    </source>
</reference>
<proteinExistence type="predicted"/>
<evidence type="ECO:0000313" key="1">
    <source>
        <dbReference type="EMBL" id="KAJ9128598.1"/>
    </source>
</evidence>
<organism evidence="1 2">
    <name type="scientific">Hevea brasiliensis</name>
    <name type="common">Para rubber tree</name>
    <name type="synonym">Siphonia brasiliensis</name>
    <dbReference type="NCBI Taxonomy" id="3981"/>
    <lineage>
        <taxon>Eukaryota</taxon>
        <taxon>Viridiplantae</taxon>
        <taxon>Streptophyta</taxon>
        <taxon>Embryophyta</taxon>
        <taxon>Tracheophyta</taxon>
        <taxon>Spermatophyta</taxon>
        <taxon>Magnoliopsida</taxon>
        <taxon>eudicotyledons</taxon>
        <taxon>Gunneridae</taxon>
        <taxon>Pentapetalae</taxon>
        <taxon>rosids</taxon>
        <taxon>fabids</taxon>
        <taxon>Malpighiales</taxon>
        <taxon>Euphorbiaceae</taxon>
        <taxon>Crotonoideae</taxon>
        <taxon>Micrandreae</taxon>
        <taxon>Hevea</taxon>
    </lineage>
</organism>
<sequence>MGTENIQERINRFIANVDWVSLFPDFEVVHLLRQGLDHCVIQIKWYHKRNKGAEGNIYIKKKGLRELMRGEEEMWAQRSRIQ</sequence>